<name>A0A0R2I3P1_CARDV</name>
<dbReference type="SUPFAM" id="SSF50151">
    <property type="entry name" value="SacY-like RNA-binding domain"/>
    <property type="match status" value="1"/>
</dbReference>
<evidence type="ECO:0000259" key="2">
    <source>
        <dbReference type="PROSITE" id="PS51372"/>
    </source>
</evidence>
<dbReference type="Pfam" id="PF03123">
    <property type="entry name" value="CAT_RBD"/>
    <property type="match status" value="1"/>
</dbReference>
<dbReference type="SUPFAM" id="SSF63520">
    <property type="entry name" value="PTS-regulatory domain, PRD"/>
    <property type="match status" value="2"/>
</dbReference>
<dbReference type="GO" id="GO:0006355">
    <property type="term" value="P:regulation of DNA-templated transcription"/>
    <property type="evidence" value="ECO:0007669"/>
    <property type="project" value="InterPro"/>
</dbReference>
<dbReference type="InterPro" id="IPR050661">
    <property type="entry name" value="BglG_antiterminators"/>
</dbReference>
<dbReference type="eggNOG" id="COG3711">
    <property type="taxonomic scope" value="Bacteria"/>
</dbReference>
<dbReference type="InterPro" id="IPR011608">
    <property type="entry name" value="PRD"/>
</dbReference>
<dbReference type="PANTHER" id="PTHR30185">
    <property type="entry name" value="CRYPTIC BETA-GLUCOSIDE BGL OPERON ANTITERMINATOR"/>
    <property type="match status" value="1"/>
</dbReference>
<dbReference type="PATRIC" id="fig|1449336.4.peg.1614"/>
<dbReference type="Pfam" id="PF00874">
    <property type="entry name" value="PRD"/>
    <property type="match status" value="2"/>
</dbReference>
<keyword evidence="1" id="KW-0677">Repeat</keyword>
<dbReference type="Gene3D" id="2.30.24.10">
    <property type="entry name" value="CAT RNA-binding domain"/>
    <property type="match status" value="1"/>
</dbReference>
<comment type="caution">
    <text evidence="3">The sequence shown here is derived from an EMBL/GenBank/DDBJ whole genome shotgun (WGS) entry which is preliminary data.</text>
</comment>
<dbReference type="PROSITE" id="PS51372">
    <property type="entry name" value="PRD_2"/>
    <property type="match status" value="2"/>
</dbReference>
<dbReference type="Proteomes" id="UP000051658">
    <property type="component" value="Unassembled WGS sequence"/>
</dbReference>
<organism evidence="3 4">
    <name type="scientific">Carnobacterium divergens DSM 20623</name>
    <dbReference type="NCBI Taxonomy" id="1449336"/>
    <lineage>
        <taxon>Bacteria</taxon>
        <taxon>Bacillati</taxon>
        <taxon>Bacillota</taxon>
        <taxon>Bacilli</taxon>
        <taxon>Lactobacillales</taxon>
        <taxon>Carnobacteriaceae</taxon>
        <taxon>Carnobacterium</taxon>
    </lineage>
</organism>
<dbReference type="PANTHER" id="PTHR30185:SF15">
    <property type="entry name" value="CRYPTIC BETA-GLUCOSIDE BGL OPERON ANTITERMINATOR"/>
    <property type="match status" value="1"/>
</dbReference>
<proteinExistence type="predicted"/>
<evidence type="ECO:0000256" key="1">
    <source>
        <dbReference type="ARBA" id="ARBA00022737"/>
    </source>
</evidence>
<dbReference type="Gene3D" id="1.10.1790.10">
    <property type="entry name" value="PRD domain"/>
    <property type="match status" value="2"/>
</dbReference>
<sequence length="283" mass="33707">MKEMLIEKILNNNVVITKDRYGNEIIIMGRGLAYCKKIGQKIEKDKIDKVYRLSSDELSQKFQELLLELPIEYLAIVDQIIDYSKEMLETELNDSIYISLTDHVFTSMERKKNGLQVRNALLWDIKRFYPKEFKIGMKMIEKIKEHYDIDLPEDEAGFIALHLVNAQTGNSEMNNMYDLTKIIQDIMNIITYYFKITIDEDSVYFYRFTTHLRFFISRMQSNKPYKNETDEDLLDIVRKKYWNAYQCVDKIAEFLAVNYHYETSTDERLYLTIHIARIVEKNG</sequence>
<dbReference type="InterPro" id="IPR004341">
    <property type="entry name" value="CAT_RNA-bd_dom"/>
</dbReference>
<dbReference type="AlphaFoldDB" id="A0A0R2I3P1"/>
<dbReference type="InterPro" id="IPR036650">
    <property type="entry name" value="CAT_RNA-bd_dom_sf"/>
</dbReference>
<gene>
    <name evidence="3" type="ORF">IV74_GL001582</name>
</gene>
<evidence type="ECO:0000313" key="3">
    <source>
        <dbReference type="EMBL" id="KRN56468.1"/>
    </source>
</evidence>
<accession>A0A0R2I3P1</accession>
<keyword evidence="4" id="KW-1185">Reference proteome</keyword>
<evidence type="ECO:0000313" key="4">
    <source>
        <dbReference type="Proteomes" id="UP000051658"/>
    </source>
</evidence>
<dbReference type="GO" id="GO:0003723">
    <property type="term" value="F:RNA binding"/>
    <property type="evidence" value="ECO:0007669"/>
    <property type="project" value="InterPro"/>
</dbReference>
<dbReference type="InterPro" id="IPR036634">
    <property type="entry name" value="PRD_sf"/>
</dbReference>
<dbReference type="SMART" id="SM01061">
    <property type="entry name" value="CAT_RBD"/>
    <property type="match status" value="1"/>
</dbReference>
<feature type="domain" description="PRD" evidence="2">
    <location>
        <begin position="174"/>
        <end position="283"/>
    </location>
</feature>
<dbReference type="EMBL" id="JQBS01000032">
    <property type="protein sequence ID" value="KRN56468.1"/>
    <property type="molecule type" value="Genomic_DNA"/>
</dbReference>
<reference evidence="3 4" key="1">
    <citation type="journal article" date="2015" name="Genome Announc.">
        <title>Expanding the biotechnology potential of lactobacilli through comparative genomics of 213 strains and associated genera.</title>
        <authorList>
            <person name="Sun Z."/>
            <person name="Harris H.M."/>
            <person name="McCann A."/>
            <person name="Guo C."/>
            <person name="Argimon S."/>
            <person name="Zhang W."/>
            <person name="Yang X."/>
            <person name="Jeffery I.B."/>
            <person name="Cooney J.C."/>
            <person name="Kagawa T.F."/>
            <person name="Liu W."/>
            <person name="Song Y."/>
            <person name="Salvetti E."/>
            <person name="Wrobel A."/>
            <person name="Rasinkangas P."/>
            <person name="Parkhill J."/>
            <person name="Rea M.C."/>
            <person name="O'Sullivan O."/>
            <person name="Ritari J."/>
            <person name="Douillard F.P."/>
            <person name="Paul Ross R."/>
            <person name="Yang R."/>
            <person name="Briner A.E."/>
            <person name="Felis G.E."/>
            <person name="de Vos W.M."/>
            <person name="Barrangou R."/>
            <person name="Klaenhammer T.R."/>
            <person name="Caufield P.W."/>
            <person name="Cui Y."/>
            <person name="Zhang H."/>
            <person name="O'Toole P.W."/>
        </authorList>
    </citation>
    <scope>NUCLEOTIDE SEQUENCE [LARGE SCALE GENOMIC DNA]</scope>
    <source>
        <strain evidence="3 4">DSM 20623</strain>
    </source>
</reference>
<protein>
    <submittedName>
        <fullName evidence="3">Beta-glucoside operon antiterminator</fullName>
    </submittedName>
</protein>
<feature type="domain" description="PRD" evidence="2">
    <location>
        <begin position="68"/>
        <end position="173"/>
    </location>
</feature>
<dbReference type="NCBIfam" id="NF046042">
    <property type="entry name" value="LicT"/>
    <property type="match status" value="1"/>
</dbReference>